<evidence type="ECO:0000256" key="1">
    <source>
        <dbReference type="SAM" id="MobiDB-lite"/>
    </source>
</evidence>
<dbReference type="InParanoid" id="A0A165FY68"/>
<organism evidence="2 3">
    <name type="scientific">Calocera cornea HHB12733</name>
    <dbReference type="NCBI Taxonomy" id="1353952"/>
    <lineage>
        <taxon>Eukaryota</taxon>
        <taxon>Fungi</taxon>
        <taxon>Dikarya</taxon>
        <taxon>Basidiomycota</taxon>
        <taxon>Agaricomycotina</taxon>
        <taxon>Dacrymycetes</taxon>
        <taxon>Dacrymycetales</taxon>
        <taxon>Dacrymycetaceae</taxon>
        <taxon>Calocera</taxon>
    </lineage>
</organism>
<dbReference type="Proteomes" id="UP000076842">
    <property type="component" value="Unassembled WGS sequence"/>
</dbReference>
<feature type="region of interest" description="Disordered" evidence="1">
    <location>
        <begin position="421"/>
        <end position="440"/>
    </location>
</feature>
<feature type="region of interest" description="Disordered" evidence="1">
    <location>
        <begin position="395"/>
        <end position="416"/>
    </location>
</feature>
<gene>
    <name evidence="2" type="ORF">CALCODRAFT_483180</name>
</gene>
<dbReference type="AlphaFoldDB" id="A0A165FY68"/>
<evidence type="ECO:0000313" key="3">
    <source>
        <dbReference type="Proteomes" id="UP000076842"/>
    </source>
</evidence>
<keyword evidence="3" id="KW-1185">Reference proteome</keyword>
<proteinExistence type="predicted"/>
<feature type="compositionally biased region" description="Acidic residues" evidence="1">
    <location>
        <begin position="265"/>
        <end position="318"/>
    </location>
</feature>
<dbReference type="EMBL" id="KV423964">
    <property type="protein sequence ID" value="KZT57360.1"/>
    <property type="molecule type" value="Genomic_DNA"/>
</dbReference>
<feature type="region of interest" description="Disordered" evidence="1">
    <location>
        <begin position="258"/>
        <end position="371"/>
    </location>
</feature>
<feature type="compositionally biased region" description="Pro residues" evidence="1">
    <location>
        <begin position="355"/>
        <end position="364"/>
    </location>
</feature>
<feature type="region of interest" description="Disordered" evidence="1">
    <location>
        <begin position="1"/>
        <end position="49"/>
    </location>
</feature>
<protein>
    <submittedName>
        <fullName evidence="2">Uncharacterized protein</fullName>
    </submittedName>
</protein>
<accession>A0A165FY68</accession>
<name>A0A165FY68_9BASI</name>
<reference evidence="2 3" key="1">
    <citation type="journal article" date="2016" name="Mol. Biol. Evol.">
        <title>Comparative Genomics of Early-Diverging Mushroom-Forming Fungi Provides Insights into the Origins of Lignocellulose Decay Capabilities.</title>
        <authorList>
            <person name="Nagy L.G."/>
            <person name="Riley R."/>
            <person name="Tritt A."/>
            <person name="Adam C."/>
            <person name="Daum C."/>
            <person name="Floudas D."/>
            <person name="Sun H."/>
            <person name="Yadav J.S."/>
            <person name="Pangilinan J."/>
            <person name="Larsson K.H."/>
            <person name="Matsuura K."/>
            <person name="Barry K."/>
            <person name="Labutti K."/>
            <person name="Kuo R."/>
            <person name="Ohm R.A."/>
            <person name="Bhattacharya S.S."/>
            <person name="Shirouzu T."/>
            <person name="Yoshinaga Y."/>
            <person name="Martin F.M."/>
            <person name="Grigoriev I.V."/>
            <person name="Hibbett D.S."/>
        </authorList>
    </citation>
    <scope>NUCLEOTIDE SEQUENCE [LARGE SCALE GENOMIC DNA]</scope>
    <source>
        <strain evidence="2 3">HHB12733</strain>
    </source>
</reference>
<feature type="compositionally biased region" description="Low complexity" evidence="1">
    <location>
        <begin position="344"/>
        <end position="354"/>
    </location>
</feature>
<sequence>MERNVMENPGPPWSTAHDNAQVGHGKDPDVYLHNRPGPRGETGALSGGELSIDDRTNVEEGTASLLDSDSVGAIVRHQHITPGSVRLRDLSPAIRLRDSNSARPRSSAAVVTLATSDSACSAESIHLGPRREFGALSGGDINSDDRTHIEDETASFPNGESVCVFVRHQHITPESACLRGLSPAIRLWDSNTARPRSSAAIVNLATPKSAVSADSDVLTAVTTTSLPRIAAPRSPAPSYRTNVDIADRISDTEVEVAAGEHAGDADVEEDEGDAEEEDEEEEEGEEEEAEEEEEADEEQEEEDEEESEDEEDEAEEEEQHVQVDESLPVYRKHDGLPTYATLLPSQAAPSTSTHPSPPPSPPPKNTTMPFIPTFHIPTRAEVRAVWDEADRRAVETVSPGLQTPSNHSSASAKRTPRLFSLFKHSKNNRPRDLVIPPLHL</sequence>
<dbReference type="OrthoDB" id="10592809at2759"/>
<evidence type="ECO:0000313" key="2">
    <source>
        <dbReference type="EMBL" id="KZT57360.1"/>
    </source>
</evidence>
<feature type="compositionally biased region" description="Polar residues" evidence="1">
    <location>
        <begin position="399"/>
        <end position="412"/>
    </location>
</feature>